<dbReference type="Proteomes" id="UP001500630">
    <property type="component" value="Unassembled WGS sequence"/>
</dbReference>
<proteinExistence type="predicted"/>
<dbReference type="EMBL" id="BAABDQ010000057">
    <property type="protein sequence ID" value="GAA3617921.1"/>
    <property type="molecule type" value="Genomic_DNA"/>
</dbReference>
<evidence type="ECO:0000313" key="3">
    <source>
        <dbReference type="EMBL" id="GAA3617921.1"/>
    </source>
</evidence>
<feature type="compositionally biased region" description="Basic residues" evidence="1">
    <location>
        <begin position="117"/>
        <end position="130"/>
    </location>
</feature>
<feature type="compositionally biased region" description="Polar residues" evidence="1">
    <location>
        <begin position="12"/>
        <end position="26"/>
    </location>
</feature>
<keyword evidence="2" id="KW-1133">Transmembrane helix</keyword>
<feature type="region of interest" description="Disordered" evidence="1">
    <location>
        <begin position="1"/>
        <end position="26"/>
    </location>
</feature>
<keyword evidence="4" id="KW-1185">Reference proteome</keyword>
<dbReference type="RefSeq" id="WP_345577971.1">
    <property type="nucleotide sequence ID" value="NZ_BAABDQ010000057.1"/>
</dbReference>
<evidence type="ECO:0000313" key="4">
    <source>
        <dbReference type="Proteomes" id="UP001500630"/>
    </source>
</evidence>
<evidence type="ECO:0000256" key="1">
    <source>
        <dbReference type="SAM" id="MobiDB-lite"/>
    </source>
</evidence>
<comment type="caution">
    <text evidence="3">The sequence shown here is derived from an EMBL/GenBank/DDBJ whole genome shotgun (WGS) entry which is preliminary data.</text>
</comment>
<feature type="region of interest" description="Disordered" evidence="1">
    <location>
        <begin position="96"/>
        <end position="130"/>
    </location>
</feature>
<name>A0ABP6ZRI2_9ACTN</name>
<keyword evidence="2" id="KW-0472">Membrane</keyword>
<evidence type="ECO:0008006" key="5">
    <source>
        <dbReference type="Google" id="ProtNLM"/>
    </source>
</evidence>
<reference evidence="4" key="1">
    <citation type="journal article" date="2019" name="Int. J. Syst. Evol. Microbiol.">
        <title>The Global Catalogue of Microorganisms (GCM) 10K type strain sequencing project: providing services to taxonomists for standard genome sequencing and annotation.</title>
        <authorList>
            <consortium name="The Broad Institute Genomics Platform"/>
            <consortium name="The Broad Institute Genome Sequencing Center for Infectious Disease"/>
            <person name="Wu L."/>
            <person name="Ma J."/>
        </authorList>
    </citation>
    <scope>NUCLEOTIDE SEQUENCE [LARGE SCALE GENOMIC DNA]</scope>
    <source>
        <strain evidence="4">JCM 17326</strain>
    </source>
</reference>
<organism evidence="3 4">
    <name type="scientific">Nonomuraea rosea</name>
    <dbReference type="NCBI Taxonomy" id="638574"/>
    <lineage>
        <taxon>Bacteria</taxon>
        <taxon>Bacillati</taxon>
        <taxon>Actinomycetota</taxon>
        <taxon>Actinomycetes</taxon>
        <taxon>Streptosporangiales</taxon>
        <taxon>Streptosporangiaceae</taxon>
        <taxon>Nonomuraea</taxon>
    </lineage>
</organism>
<protein>
    <recommendedName>
        <fullName evidence="5">DUF3040 domain-containing protein</fullName>
    </recommendedName>
</protein>
<accession>A0ABP6ZRI2</accession>
<feature type="transmembrane region" description="Helical" evidence="2">
    <location>
        <begin position="53"/>
        <end position="71"/>
    </location>
</feature>
<gene>
    <name evidence="3" type="ORF">GCM10022419_124260</name>
</gene>
<keyword evidence="2" id="KW-0812">Transmembrane</keyword>
<evidence type="ECO:0000256" key="2">
    <source>
        <dbReference type="SAM" id="Phobius"/>
    </source>
</evidence>
<sequence>MTKSDLTRCGQDPSQRQRLSAGSSPQDSMKMLLAALGGGGTLTAAVLSSSWSIALAVLAVGVLAIAAGVIFHHSDNPIERVERLIKALRLGDPLAAPPAPAHATLAPPGSVPAPRARSQHPSRSSKKRGP</sequence>